<dbReference type="PANTHER" id="PTHR30069:SF41">
    <property type="entry name" value="HEME_HEMOPEXIN UTILIZATION PROTEIN C"/>
    <property type="match status" value="1"/>
</dbReference>
<dbReference type="GO" id="GO:0009279">
    <property type="term" value="C:cell outer membrane"/>
    <property type="evidence" value="ECO:0007669"/>
    <property type="project" value="UniProtKB-SubCell"/>
</dbReference>
<dbReference type="InterPro" id="IPR037066">
    <property type="entry name" value="Plug_dom_sf"/>
</dbReference>
<evidence type="ECO:0000259" key="13">
    <source>
        <dbReference type="Pfam" id="PF07715"/>
    </source>
</evidence>
<comment type="subcellular location">
    <subcellularLocation>
        <location evidence="1 9">Cell outer membrane</location>
        <topology evidence="1 9">Multi-pass membrane protein</topology>
    </subcellularLocation>
</comment>
<comment type="similarity">
    <text evidence="2 9 10">Belongs to the TonB-dependent receptor family.</text>
</comment>
<feature type="signal peptide" evidence="11">
    <location>
        <begin position="1"/>
        <end position="25"/>
    </location>
</feature>
<evidence type="ECO:0000256" key="1">
    <source>
        <dbReference type="ARBA" id="ARBA00004571"/>
    </source>
</evidence>
<feature type="chain" id="PRO_5022109138" evidence="11">
    <location>
        <begin position="26"/>
        <end position="688"/>
    </location>
</feature>
<evidence type="ECO:0000256" key="10">
    <source>
        <dbReference type="RuleBase" id="RU003357"/>
    </source>
</evidence>
<feature type="domain" description="TonB-dependent receptor plug" evidence="13">
    <location>
        <begin position="52"/>
        <end position="146"/>
    </location>
</feature>
<dbReference type="RefSeq" id="WP_145845011.1">
    <property type="nucleotide sequence ID" value="NZ_CP042239.1"/>
</dbReference>
<dbReference type="CDD" id="cd01347">
    <property type="entry name" value="ligand_gated_channel"/>
    <property type="match status" value="1"/>
</dbReference>
<gene>
    <name evidence="14" type="ORF">FPZ54_03465</name>
</gene>
<evidence type="ECO:0000313" key="14">
    <source>
        <dbReference type="EMBL" id="QDX25176.1"/>
    </source>
</evidence>
<reference evidence="14 15" key="1">
    <citation type="submission" date="2019-07" db="EMBL/GenBank/DDBJ databases">
        <title>Sphingomonas alkalisoli sp. nov., isolated from rhizosphere soil of Suaedae salsa.</title>
        <authorList>
            <person name="Zhang H."/>
            <person name="Xu L."/>
            <person name="Zhang J.-X."/>
            <person name="Sun J.-Q."/>
        </authorList>
    </citation>
    <scope>NUCLEOTIDE SEQUENCE [LARGE SCALE GENOMIC DNA]</scope>
    <source>
        <strain evidence="14 15">XS-10</strain>
    </source>
</reference>
<dbReference type="AlphaFoldDB" id="A0A518RCI0"/>
<sequence length="688" mass="75399">MTLQTARAVLLFSTAIFAMSSHACAQEGSGPVASQDDDEVIVVVGALTDVALDRKDIQASQANDLSDLFRNVPSVAVGGSLGIAQKIYVRGLEDSLLNVTIDGAPQHGTLFHHVGRVSIEPELLKTVEVQAGAGEATAGFGAIGGAIRFVTVDPTDLLRDGRDFGAIAKGGWFSNDGYKLSGTAYARLTGDIGVLASFVHVDRDDFRDGNGVTLRGTGATQQLGFVKFGGELGGGHRFTLSYEQRDEEGEFGQRPNWPVLAGDRLFPVEGKRKTAIANYGLKTGAGIDLETTGYWTRSDFTQDRYDRWGLYGAEIESWGFDARARIRTGGHDVTVGAEHRSDRVMSQYLANAAAWQPWAWDPNIGRFEERGSLMGVYIQDRWRVIEPLLLSFGARYDAYDLDQVTYRTGIDSDGVSINGGATLDVAPGLSLNAGYAEAFRGKEIGDAFVLEQRPGRISLSPTLRPERVENIEGGVKYNRDGIFASVVYYHTRIRDVVLDQLGSGPAPQSSTYYENVGTFNAEGFELRAGYRMGPFSIDGYFNHYDSRLNGRMIEGYEQIALGNSVGDNWAVSAVYEPSSSLSLRATFTRYEDLNNVEVLFREQQLGWIADTQFIDKPGYSVVDLYGTWRPFGTETVELQAAVYNLFDKQYRAHASVGDYSQLGLPDYAIVQGLPEPGRNIRLGISFRY</sequence>
<keyword evidence="7 9" id="KW-0472">Membrane</keyword>
<dbReference type="Gene3D" id="2.170.130.10">
    <property type="entry name" value="TonB-dependent receptor, plug domain"/>
    <property type="match status" value="1"/>
</dbReference>
<dbReference type="Gene3D" id="2.40.170.20">
    <property type="entry name" value="TonB-dependent receptor, beta-barrel domain"/>
    <property type="match status" value="1"/>
</dbReference>
<evidence type="ECO:0000256" key="6">
    <source>
        <dbReference type="ARBA" id="ARBA00023077"/>
    </source>
</evidence>
<keyword evidence="15" id="KW-1185">Reference proteome</keyword>
<dbReference type="PROSITE" id="PS52016">
    <property type="entry name" value="TONB_DEPENDENT_REC_3"/>
    <property type="match status" value="1"/>
</dbReference>
<keyword evidence="11" id="KW-0732">Signal</keyword>
<evidence type="ECO:0000256" key="7">
    <source>
        <dbReference type="ARBA" id="ARBA00023136"/>
    </source>
</evidence>
<dbReference type="Proteomes" id="UP000318055">
    <property type="component" value="Chromosome"/>
</dbReference>
<keyword evidence="3 9" id="KW-0813">Transport</keyword>
<keyword evidence="14" id="KW-0675">Receptor</keyword>
<accession>A0A518RCI0</accession>
<dbReference type="KEGG" id="ssua:FPZ54_03465"/>
<evidence type="ECO:0000256" key="5">
    <source>
        <dbReference type="ARBA" id="ARBA00022692"/>
    </source>
</evidence>
<dbReference type="EMBL" id="CP042239">
    <property type="protein sequence ID" value="QDX25176.1"/>
    <property type="molecule type" value="Genomic_DNA"/>
</dbReference>
<dbReference type="Pfam" id="PF00593">
    <property type="entry name" value="TonB_dep_Rec_b-barrel"/>
    <property type="match status" value="1"/>
</dbReference>
<keyword evidence="4 9" id="KW-1134">Transmembrane beta strand</keyword>
<dbReference type="OrthoDB" id="9760494at2"/>
<dbReference type="GO" id="GO:0015344">
    <property type="term" value="F:siderophore uptake transmembrane transporter activity"/>
    <property type="evidence" value="ECO:0007669"/>
    <property type="project" value="TreeGrafter"/>
</dbReference>
<dbReference type="SUPFAM" id="SSF56935">
    <property type="entry name" value="Porins"/>
    <property type="match status" value="1"/>
</dbReference>
<evidence type="ECO:0000256" key="9">
    <source>
        <dbReference type="PROSITE-ProRule" id="PRU01360"/>
    </source>
</evidence>
<evidence type="ECO:0000256" key="2">
    <source>
        <dbReference type="ARBA" id="ARBA00009810"/>
    </source>
</evidence>
<dbReference type="InterPro" id="IPR039426">
    <property type="entry name" value="TonB-dep_rcpt-like"/>
</dbReference>
<evidence type="ECO:0000256" key="8">
    <source>
        <dbReference type="ARBA" id="ARBA00023237"/>
    </source>
</evidence>
<keyword evidence="5 9" id="KW-0812">Transmembrane</keyword>
<keyword evidence="8 9" id="KW-0998">Cell outer membrane</keyword>
<evidence type="ECO:0000256" key="11">
    <source>
        <dbReference type="SAM" id="SignalP"/>
    </source>
</evidence>
<evidence type="ECO:0000259" key="12">
    <source>
        <dbReference type="Pfam" id="PF00593"/>
    </source>
</evidence>
<dbReference type="InterPro" id="IPR036942">
    <property type="entry name" value="Beta-barrel_TonB_sf"/>
</dbReference>
<dbReference type="InterPro" id="IPR012910">
    <property type="entry name" value="Plug_dom"/>
</dbReference>
<proteinExistence type="inferred from homology"/>
<dbReference type="GO" id="GO:0044718">
    <property type="term" value="P:siderophore transmembrane transport"/>
    <property type="evidence" value="ECO:0007669"/>
    <property type="project" value="TreeGrafter"/>
</dbReference>
<evidence type="ECO:0000256" key="3">
    <source>
        <dbReference type="ARBA" id="ARBA00022448"/>
    </source>
</evidence>
<name>A0A518RCI0_9SPHN</name>
<protein>
    <submittedName>
        <fullName evidence="14">TonB-dependent receptor</fullName>
    </submittedName>
</protein>
<keyword evidence="6 10" id="KW-0798">TonB box</keyword>
<evidence type="ECO:0000256" key="4">
    <source>
        <dbReference type="ARBA" id="ARBA00022452"/>
    </source>
</evidence>
<dbReference type="PANTHER" id="PTHR30069">
    <property type="entry name" value="TONB-DEPENDENT OUTER MEMBRANE RECEPTOR"/>
    <property type="match status" value="1"/>
</dbReference>
<dbReference type="InterPro" id="IPR000531">
    <property type="entry name" value="Beta-barrel_TonB"/>
</dbReference>
<feature type="domain" description="TonB-dependent receptor-like beta-barrel" evidence="12">
    <location>
        <begin position="235"/>
        <end position="645"/>
    </location>
</feature>
<evidence type="ECO:0000313" key="15">
    <source>
        <dbReference type="Proteomes" id="UP000318055"/>
    </source>
</evidence>
<dbReference type="Pfam" id="PF07715">
    <property type="entry name" value="Plug"/>
    <property type="match status" value="1"/>
</dbReference>
<organism evidence="14 15">
    <name type="scientific">Sphingomonas suaedae</name>
    <dbReference type="NCBI Taxonomy" id="2599297"/>
    <lineage>
        <taxon>Bacteria</taxon>
        <taxon>Pseudomonadati</taxon>
        <taxon>Pseudomonadota</taxon>
        <taxon>Alphaproteobacteria</taxon>
        <taxon>Sphingomonadales</taxon>
        <taxon>Sphingomonadaceae</taxon>
        <taxon>Sphingomonas</taxon>
    </lineage>
</organism>